<gene>
    <name evidence="2" type="ORF">HNP47_002090</name>
</gene>
<dbReference type="InterPro" id="IPR041657">
    <property type="entry name" value="HTH_17"/>
</dbReference>
<protein>
    <submittedName>
        <fullName evidence="2">Putative DNA-binding transcriptional regulator AlpA</fullName>
    </submittedName>
</protein>
<evidence type="ECO:0000313" key="2">
    <source>
        <dbReference type="EMBL" id="MBB5772086.1"/>
    </source>
</evidence>
<dbReference type="RefSeq" id="WP_184279490.1">
    <property type="nucleotide sequence ID" value="NZ_JACHLJ010000002.1"/>
</dbReference>
<dbReference type="SUPFAM" id="SSF46955">
    <property type="entry name" value="Putative DNA-binding domain"/>
    <property type="match status" value="1"/>
</dbReference>
<keyword evidence="2" id="KW-0238">DNA-binding</keyword>
<dbReference type="Proteomes" id="UP000556201">
    <property type="component" value="Unassembled WGS sequence"/>
</dbReference>
<dbReference type="AlphaFoldDB" id="A0A7W9FV94"/>
<dbReference type="GO" id="GO:0003677">
    <property type="term" value="F:DNA binding"/>
    <property type="evidence" value="ECO:0007669"/>
    <property type="project" value="UniProtKB-KW"/>
</dbReference>
<evidence type="ECO:0000259" key="1">
    <source>
        <dbReference type="Pfam" id="PF12728"/>
    </source>
</evidence>
<sequence length="69" mass="7516">MATPSHPLPPGVTPYLRIADLTAWLRISRSTAYDWIAKGRLPQGVRIGGVTLYDPRAVSDALGLDQEGR</sequence>
<proteinExistence type="predicted"/>
<accession>A0A7W9FV94</accession>
<comment type="caution">
    <text evidence="2">The sequence shown here is derived from an EMBL/GenBank/DDBJ whole genome shotgun (WGS) entry which is preliminary data.</text>
</comment>
<dbReference type="InterPro" id="IPR009061">
    <property type="entry name" value="DNA-bd_dom_put_sf"/>
</dbReference>
<organism evidence="2 3">
    <name type="scientific">Brevundimonas vesicularis</name>
    <name type="common">Pseudomonas vesicularis</name>
    <dbReference type="NCBI Taxonomy" id="41276"/>
    <lineage>
        <taxon>Bacteria</taxon>
        <taxon>Pseudomonadati</taxon>
        <taxon>Pseudomonadota</taxon>
        <taxon>Alphaproteobacteria</taxon>
        <taxon>Caulobacterales</taxon>
        <taxon>Caulobacteraceae</taxon>
        <taxon>Brevundimonas</taxon>
    </lineage>
</organism>
<dbReference type="Pfam" id="PF12728">
    <property type="entry name" value="HTH_17"/>
    <property type="match status" value="1"/>
</dbReference>
<feature type="domain" description="Helix-turn-helix" evidence="1">
    <location>
        <begin position="15"/>
        <end position="58"/>
    </location>
</feature>
<name>A0A7W9FV94_BREVE</name>
<reference evidence="2 3" key="1">
    <citation type="submission" date="2020-08" db="EMBL/GenBank/DDBJ databases">
        <title>Functional genomics of gut bacteria from endangered species of beetles.</title>
        <authorList>
            <person name="Carlos-Shanley C."/>
        </authorList>
    </citation>
    <scope>NUCLEOTIDE SEQUENCE [LARGE SCALE GENOMIC DNA]</scope>
    <source>
        <strain evidence="2 3">S00192</strain>
    </source>
</reference>
<dbReference type="EMBL" id="JACHLJ010000002">
    <property type="protein sequence ID" value="MBB5772086.1"/>
    <property type="molecule type" value="Genomic_DNA"/>
</dbReference>
<evidence type="ECO:0000313" key="3">
    <source>
        <dbReference type="Proteomes" id="UP000556201"/>
    </source>
</evidence>